<evidence type="ECO:0000256" key="2">
    <source>
        <dbReference type="ARBA" id="ARBA00004922"/>
    </source>
</evidence>
<dbReference type="PANTHER" id="PTHR31646">
    <property type="entry name" value="ALPHA-1,2-MANNOSYLTRANSFERASE MNN2"/>
    <property type="match status" value="1"/>
</dbReference>
<dbReference type="InterPro" id="IPR022751">
    <property type="entry name" value="Alpha_mannosyltransferase"/>
</dbReference>
<evidence type="ECO:0000256" key="4">
    <source>
        <dbReference type="ARBA" id="ARBA00022679"/>
    </source>
</evidence>
<evidence type="ECO:0000256" key="6">
    <source>
        <dbReference type="ARBA" id="ARBA00022968"/>
    </source>
</evidence>
<dbReference type="GO" id="GO:0000139">
    <property type="term" value="C:Golgi membrane"/>
    <property type="evidence" value="ECO:0007669"/>
    <property type="project" value="UniProtKB-SubCell"/>
</dbReference>
<comment type="caution">
    <text evidence="11">The sequence shown here is derived from an EMBL/GenBank/DDBJ whole genome shotgun (WGS) entry which is preliminary data.</text>
</comment>
<feature type="transmembrane region" description="Helical" evidence="10">
    <location>
        <begin position="7"/>
        <end position="28"/>
    </location>
</feature>
<evidence type="ECO:0000256" key="10">
    <source>
        <dbReference type="SAM" id="Phobius"/>
    </source>
</evidence>
<evidence type="ECO:0000256" key="9">
    <source>
        <dbReference type="ARBA" id="ARBA00023136"/>
    </source>
</evidence>
<dbReference type="VEuPathDB" id="FungiDB:QG37_07379"/>
<dbReference type="VEuPathDB" id="FungiDB:B9J08_004650"/>
<dbReference type="Proteomes" id="UP000037122">
    <property type="component" value="Unassembled WGS sequence"/>
</dbReference>
<name>A0A0L0NQ11_CANAR</name>
<protein>
    <recommendedName>
        <fullName evidence="13">Mannosyltransferase</fullName>
    </recommendedName>
</protein>
<dbReference type="VEuPathDB" id="FungiDB:CJJ09_004663"/>
<dbReference type="SUPFAM" id="SSF53448">
    <property type="entry name" value="Nucleotide-diphospho-sugar transferases"/>
    <property type="match status" value="1"/>
</dbReference>
<evidence type="ECO:0000313" key="11">
    <source>
        <dbReference type="EMBL" id="KND96252.1"/>
    </source>
</evidence>
<dbReference type="Gene3D" id="3.90.550.10">
    <property type="entry name" value="Spore Coat Polysaccharide Biosynthesis Protein SpsA, Chain A"/>
    <property type="match status" value="1"/>
</dbReference>
<dbReference type="GO" id="GO:0046354">
    <property type="term" value="P:mannan biosynthetic process"/>
    <property type="evidence" value="ECO:0007669"/>
    <property type="project" value="TreeGrafter"/>
</dbReference>
<keyword evidence="6" id="KW-0735">Signal-anchor</keyword>
<dbReference type="InterPro" id="IPR029044">
    <property type="entry name" value="Nucleotide-diphossugar_trans"/>
</dbReference>
<evidence type="ECO:0000313" key="12">
    <source>
        <dbReference type="Proteomes" id="UP000037122"/>
    </source>
</evidence>
<evidence type="ECO:0008006" key="13">
    <source>
        <dbReference type="Google" id="ProtNLM"/>
    </source>
</evidence>
<dbReference type="AlphaFoldDB" id="A0A0L0NQ11"/>
<keyword evidence="8" id="KW-0333">Golgi apparatus</keyword>
<dbReference type="VEuPathDB" id="FungiDB:CJJ07_001439"/>
<dbReference type="VEuPathDB" id="FungiDB:CJI96_0004500"/>
<proteinExistence type="inferred from homology"/>
<accession>A0A0L0NQ11</accession>
<gene>
    <name evidence="11" type="ORF">QG37_07379</name>
</gene>
<comment type="pathway">
    <text evidence="2">Protein modification; protein glycosylation.</text>
</comment>
<evidence type="ECO:0000256" key="1">
    <source>
        <dbReference type="ARBA" id="ARBA00004323"/>
    </source>
</evidence>
<dbReference type="PANTHER" id="PTHR31646:SF1">
    <property type="entry name" value="ALPHA-1,2-MANNOSYLTRANSFERASE MNN2"/>
    <property type="match status" value="1"/>
</dbReference>
<keyword evidence="7 10" id="KW-1133">Transmembrane helix</keyword>
<evidence type="ECO:0000256" key="3">
    <source>
        <dbReference type="ARBA" id="ARBA00009105"/>
    </source>
</evidence>
<evidence type="ECO:0000256" key="5">
    <source>
        <dbReference type="ARBA" id="ARBA00022692"/>
    </source>
</evidence>
<keyword evidence="4" id="KW-0808">Transferase</keyword>
<dbReference type="Pfam" id="PF11051">
    <property type="entry name" value="Mannosyl_trans3"/>
    <property type="match status" value="1"/>
</dbReference>
<dbReference type="VEuPathDB" id="FungiDB:CJI97_004802"/>
<dbReference type="EMBL" id="LGST01000057">
    <property type="protein sequence ID" value="KND96252.1"/>
    <property type="molecule type" value="Genomic_DNA"/>
</dbReference>
<comment type="similarity">
    <text evidence="3">Belongs to the MNN1/MNT family.</text>
</comment>
<evidence type="ECO:0000256" key="7">
    <source>
        <dbReference type="ARBA" id="ARBA00022989"/>
    </source>
</evidence>
<evidence type="ECO:0000256" key="8">
    <source>
        <dbReference type="ARBA" id="ARBA00023034"/>
    </source>
</evidence>
<organism evidence="11 12">
    <name type="scientific">Candidozyma auris</name>
    <name type="common">Yeast</name>
    <name type="synonym">Candida auris</name>
    <dbReference type="NCBI Taxonomy" id="498019"/>
    <lineage>
        <taxon>Eukaryota</taxon>
        <taxon>Fungi</taxon>
        <taxon>Dikarya</taxon>
        <taxon>Ascomycota</taxon>
        <taxon>Saccharomycotina</taxon>
        <taxon>Pichiomycetes</taxon>
        <taxon>Metschnikowiaceae</taxon>
        <taxon>Candidozyma</taxon>
    </lineage>
</organism>
<sequence>MLLGRLAALRVSVAAAVAVVILLNIAIFSRSDSNVYTNAADAGLELGLDALTSNEYTESLRKGLLEAHKETVLDQIKADLAKAHEQQFLEELRQKVKKEHEQNMIRQLQKQLDRDFTQSYYTLKNKHYDLFQSLQGKYYEENKDQFKEFEIFAAVDAALGVDSSLELKSKVREKLEKSMSRKEYFRFVLEDLIVKNAPNMGPLTKEELGDDLKYCAWVTSPVIYDRNKLDIVKFSSERFHDFQKNHDNLVNLLRLLSYPPSHIFSGDGIVLSAGGAYFAGAFVTIAQIRETGSKLPIEVMINTQEEYDAQLCSTLENTFNARCVVIENEIGNEMLTKLKLTKFQLKILGLLVTSFENVIAIDADNLPLSNPDKLLLTPQYLSTKFLLWPDLWQRTISPTYYNIARILPGMPVRRYGIPNDEDGKDYFSRNPGSVHFHDREGLPSAVSTETGQMVFSKREHFRALYLSLYYNVYGASHYWRMFYQGSPGEGDRDTFVPALHVFNEPYHVVDRSTWLAGFDEKSGRFQETTIVQYDPLTSAGFVKEWKKFLAKKGKDLRLLFDQNNDHTRGLLEEFQNEMGQDLPPLPEVMFLHVHRPKINPVLETDPKGYFDCFQQRNLGLPGRYTDHFGKTDWELRFNLISRWAACKGLSSPAWWDSVKRDQTKVCQAVSDYVKFLEKDSKDPKAHEFKNIVVNF</sequence>
<keyword evidence="5 10" id="KW-0812">Transmembrane</keyword>
<reference evidence="12" key="1">
    <citation type="journal article" date="2015" name="BMC Genomics">
        <title>Draft genome of a commonly misdiagnosed multidrug resistant pathogen Candida auris.</title>
        <authorList>
            <person name="Chatterjee S."/>
            <person name="Alampalli S.V."/>
            <person name="Nageshan R.K."/>
            <person name="Chettiar S.T."/>
            <person name="Joshi S."/>
            <person name="Tatu U.S."/>
        </authorList>
    </citation>
    <scope>NUCLEOTIDE SEQUENCE [LARGE SCALE GENOMIC DNA]</scope>
    <source>
        <strain evidence="12">6684</strain>
    </source>
</reference>
<comment type="subcellular location">
    <subcellularLocation>
        <location evidence="1">Golgi apparatus membrane</location>
        <topology evidence="1">Single-pass type II membrane protein</topology>
    </subcellularLocation>
</comment>
<keyword evidence="9 10" id="KW-0472">Membrane</keyword>
<dbReference type="GO" id="GO:0000026">
    <property type="term" value="F:alpha-1,2-mannosyltransferase activity"/>
    <property type="evidence" value="ECO:0007669"/>
    <property type="project" value="TreeGrafter"/>
</dbReference>